<proteinExistence type="predicted"/>
<keyword evidence="1" id="KW-0812">Transmembrane</keyword>
<evidence type="ECO:0000256" key="1">
    <source>
        <dbReference type="SAM" id="Phobius"/>
    </source>
</evidence>
<name>A0AA41G015_9EURY</name>
<sequence>MSDETAASGRLDWVHWPTMAKSLALGVGVGLVLAVTLGDFYLGLALGTINGVAFGIGWSRSRGG</sequence>
<dbReference type="Proteomes" id="UP001166304">
    <property type="component" value="Unassembled WGS sequence"/>
</dbReference>
<gene>
    <name evidence="2" type="ORF">KTS37_08920</name>
</gene>
<comment type="caution">
    <text evidence="2">The sequence shown here is derived from an EMBL/GenBank/DDBJ whole genome shotgun (WGS) entry which is preliminary data.</text>
</comment>
<reference evidence="2" key="1">
    <citation type="submission" date="2021-06" db="EMBL/GenBank/DDBJ databases">
        <title>New haloarchaea isolates fom saline soil.</title>
        <authorList>
            <person name="Duran-Viseras A."/>
            <person name="Sanchez-Porro C.S."/>
            <person name="Ventosa A."/>
        </authorList>
    </citation>
    <scope>NUCLEOTIDE SEQUENCE</scope>
    <source>
        <strain evidence="2">JCM 18369</strain>
    </source>
</reference>
<evidence type="ECO:0000313" key="3">
    <source>
        <dbReference type="Proteomes" id="UP001166304"/>
    </source>
</evidence>
<keyword evidence="1" id="KW-0472">Membrane</keyword>
<protein>
    <submittedName>
        <fullName evidence="2">Uncharacterized protein</fullName>
    </submittedName>
</protein>
<organism evidence="2 3">
    <name type="scientific">Haloarcula salina</name>
    <dbReference type="NCBI Taxonomy" id="1429914"/>
    <lineage>
        <taxon>Archaea</taxon>
        <taxon>Methanobacteriati</taxon>
        <taxon>Methanobacteriota</taxon>
        <taxon>Stenosarchaea group</taxon>
        <taxon>Halobacteria</taxon>
        <taxon>Halobacteriales</taxon>
        <taxon>Haloarculaceae</taxon>
        <taxon>Haloarcula</taxon>
    </lineage>
</organism>
<dbReference type="RefSeq" id="WP_162413096.1">
    <property type="nucleotide sequence ID" value="NZ_JAHQXE010000002.1"/>
</dbReference>
<dbReference type="AlphaFoldDB" id="A0AA41G015"/>
<evidence type="ECO:0000313" key="2">
    <source>
        <dbReference type="EMBL" id="MBV0901910.1"/>
    </source>
</evidence>
<keyword evidence="1" id="KW-1133">Transmembrane helix</keyword>
<feature type="transmembrane region" description="Helical" evidence="1">
    <location>
        <begin position="23"/>
        <end position="56"/>
    </location>
</feature>
<accession>A0AA41G015</accession>
<dbReference type="EMBL" id="JAHQXE010000002">
    <property type="protein sequence ID" value="MBV0901910.1"/>
    <property type="molecule type" value="Genomic_DNA"/>
</dbReference>
<keyword evidence="3" id="KW-1185">Reference proteome</keyword>